<dbReference type="PANTHER" id="PTHR32011:SF2">
    <property type="entry name" value="OS08G0472400 PROTEIN"/>
    <property type="match status" value="1"/>
</dbReference>
<proteinExistence type="predicted"/>
<dbReference type="PANTHER" id="PTHR32011">
    <property type="entry name" value="OS08G0472400 PROTEIN"/>
    <property type="match status" value="1"/>
</dbReference>
<reference evidence="1 2" key="1">
    <citation type="submission" date="2020-07" db="EMBL/GenBank/DDBJ databases">
        <title>Complete genome sequence of Mycolicibacterium litorale like strain isolated from cardiac implantable electronic device infection.</title>
        <authorList>
            <person name="Fukano H."/>
            <person name="Miyama H."/>
            <person name="Hoshino Y."/>
        </authorList>
    </citation>
    <scope>NUCLEOTIDE SEQUENCE [LARGE SCALE GENOMIC DNA]</scope>
    <source>
        <strain evidence="1 2">NIIDNTM18</strain>
    </source>
</reference>
<name>A0A6S6P732_9MYCO</name>
<dbReference type="Proteomes" id="UP000515734">
    <property type="component" value="Chromosome"/>
</dbReference>
<dbReference type="AlphaFoldDB" id="A0A6S6P732"/>
<gene>
    <name evidence="1" type="ORF">NIIDNTM18_17580</name>
</gene>
<evidence type="ECO:0000313" key="1">
    <source>
        <dbReference type="EMBL" id="BCI52480.1"/>
    </source>
</evidence>
<evidence type="ECO:0000313" key="2">
    <source>
        <dbReference type="Proteomes" id="UP000515734"/>
    </source>
</evidence>
<protein>
    <submittedName>
        <fullName evidence="1">Uncharacterized protein</fullName>
    </submittedName>
</protein>
<sequence>MKRFMESGGGSPLYPGAMSGSGAESAHRLAALGTVPMAPGLSDDEVTHIESSFGFTFADDHRDFLAAALPVGEGWPNWREGHRQLDRQLRLPADGILFAVEWKQFWHGGWGKRPARMKDALRSAVYQLARVPRMVPVHSHCYLPAGRHSSGHPVLSIYQAEIRVVADNVLDYVTRLSTPAPPPTALPTVGFWSEHVIA</sequence>
<organism evidence="1 2">
    <name type="scientific">Mycolicibacterium litorale</name>
    <dbReference type="NCBI Taxonomy" id="758802"/>
    <lineage>
        <taxon>Bacteria</taxon>
        <taxon>Bacillati</taxon>
        <taxon>Actinomycetota</taxon>
        <taxon>Actinomycetes</taxon>
        <taxon>Mycobacteriales</taxon>
        <taxon>Mycobacteriaceae</taxon>
        <taxon>Mycolicibacterium</taxon>
    </lineage>
</organism>
<accession>A0A6S6P732</accession>
<dbReference type="EMBL" id="AP023287">
    <property type="protein sequence ID" value="BCI52480.1"/>
    <property type="molecule type" value="Genomic_DNA"/>
</dbReference>